<dbReference type="RefSeq" id="WP_119432624.1">
    <property type="nucleotide sequence ID" value="NZ_QWGE01000004.1"/>
</dbReference>
<dbReference type="SMART" id="SM00257">
    <property type="entry name" value="LysM"/>
    <property type="match status" value="1"/>
</dbReference>
<organism evidence="3 4">
    <name type="scientific">Pontibacter oryzae</name>
    <dbReference type="NCBI Taxonomy" id="2304593"/>
    <lineage>
        <taxon>Bacteria</taxon>
        <taxon>Pseudomonadati</taxon>
        <taxon>Bacteroidota</taxon>
        <taxon>Cytophagia</taxon>
        <taxon>Cytophagales</taxon>
        <taxon>Hymenobacteraceae</taxon>
        <taxon>Pontibacter</taxon>
    </lineage>
</organism>
<dbReference type="InterPro" id="IPR036779">
    <property type="entry name" value="LysM_dom_sf"/>
</dbReference>
<dbReference type="SUPFAM" id="SSF54106">
    <property type="entry name" value="LysM domain"/>
    <property type="match status" value="1"/>
</dbReference>
<dbReference type="PROSITE" id="PS51782">
    <property type="entry name" value="LYSM"/>
    <property type="match status" value="1"/>
</dbReference>
<dbReference type="CDD" id="cd00118">
    <property type="entry name" value="LysM"/>
    <property type="match status" value="1"/>
</dbReference>
<feature type="compositionally biased region" description="Polar residues" evidence="1">
    <location>
        <begin position="57"/>
        <end position="66"/>
    </location>
</feature>
<proteinExistence type="predicted"/>
<accession>A0A399S449</accession>
<feature type="region of interest" description="Disordered" evidence="1">
    <location>
        <begin position="1"/>
        <end position="66"/>
    </location>
</feature>
<name>A0A399S449_9BACT</name>
<dbReference type="PANTHER" id="PTHR34700:SF4">
    <property type="entry name" value="PHAGE-LIKE ELEMENT PBSX PROTEIN XKDP"/>
    <property type="match status" value="1"/>
</dbReference>
<sequence>MGLLDFFKKGKEEPAKPASNVSSKNVQTPKGTQPVSKGTDVTSRTPGQGFNSPGDVNRTSAGPNQDVYTVQSGDSLSKIAKKHYGNANDWTKIYQANKSEIGDNPDLIRPGQRFVIPRD</sequence>
<evidence type="ECO:0000256" key="1">
    <source>
        <dbReference type="SAM" id="MobiDB-lite"/>
    </source>
</evidence>
<feature type="compositionally biased region" description="Polar residues" evidence="1">
    <location>
        <begin position="19"/>
        <end position="51"/>
    </location>
</feature>
<feature type="compositionally biased region" description="Basic and acidic residues" evidence="1">
    <location>
        <begin position="1"/>
        <end position="15"/>
    </location>
</feature>
<dbReference type="Gene3D" id="3.10.350.10">
    <property type="entry name" value="LysM domain"/>
    <property type="match status" value="1"/>
</dbReference>
<dbReference type="InterPro" id="IPR052196">
    <property type="entry name" value="Bact_Kbp"/>
</dbReference>
<feature type="domain" description="LysM" evidence="2">
    <location>
        <begin position="66"/>
        <end position="116"/>
    </location>
</feature>
<gene>
    <name evidence="3" type="ORF">D1627_12590</name>
</gene>
<evidence type="ECO:0000313" key="4">
    <source>
        <dbReference type="Proteomes" id="UP000266005"/>
    </source>
</evidence>
<dbReference type="Proteomes" id="UP000266005">
    <property type="component" value="Unassembled WGS sequence"/>
</dbReference>
<keyword evidence="4" id="KW-1185">Reference proteome</keyword>
<dbReference type="Pfam" id="PF01476">
    <property type="entry name" value="LysM"/>
    <property type="match status" value="1"/>
</dbReference>
<dbReference type="InterPro" id="IPR018392">
    <property type="entry name" value="LysM"/>
</dbReference>
<evidence type="ECO:0000259" key="2">
    <source>
        <dbReference type="PROSITE" id="PS51782"/>
    </source>
</evidence>
<comment type="caution">
    <text evidence="3">The sequence shown here is derived from an EMBL/GenBank/DDBJ whole genome shotgun (WGS) entry which is preliminary data.</text>
</comment>
<protein>
    <submittedName>
        <fullName evidence="3">LysM peptidoglycan-binding domain-containing protein</fullName>
    </submittedName>
</protein>
<dbReference type="OrthoDB" id="370541at2"/>
<evidence type="ECO:0000313" key="3">
    <source>
        <dbReference type="EMBL" id="RIJ36677.1"/>
    </source>
</evidence>
<dbReference type="AlphaFoldDB" id="A0A399S449"/>
<reference evidence="4" key="1">
    <citation type="submission" date="2018-08" db="EMBL/GenBank/DDBJ databases">
        <title>Mucilaginibacter sp. MYSH2.</title>
        <authorList>
            <person name="Seo T."/>
        </authorList>
    </citation>
    <scope>NUCLEOTIDE SEQUENCE [LARGE SCALE GENOMIC DNA]</scope>
    <source>
        <strain evidence="4">KIRAN</strain>
    </source>
</reference>
<dbReference type="PANTHER" id="PTHR34700">
    <property type="entry name" value="POTASSIUM BINDING PROTEIN KBP"/>
    <property type="match status" value="1"/>
</dbReference>
<dbReference type="EMBL" id="QWGE01000004">
    <property type="protein sequence ID" value="RIJ36677.1"/>
    <property type="molecule type" value="Genomic_DNA"/>
</dbReference>